<evidence type="ECO:0000313" key="1">
    <source>
        <dbReference type="EMBL" id="SCG15660.1"/>
    </source>
</evidence>
<dbReference type="InterPro" id="IPR019292">
    <property type="entry name" value="McrC"/>
</dbReference>
<accession>A0A1C5G7F9</accession>
<dbReference type="AlphaFoldDB" id="A0A1C5G7F9"/>
<keyword evidence="1" id="KW-0255">Endonuclease</keyword>
<keyword evidence="2" id="KW-1185">Reference proteome</keyword>
<dbReference type="REBASE" id="157991">
    <property type="entry name" value="Mec43913McrBCP"/>
</dbReference>
<proteinExistence type="predicted"/>
<name>A0A1C5G7F9_MICEH</name>
<dbReference type="GO" id="GO:0004519">
    <property type="term" value="F:endonuclease activity"/>
    <property type="evidence" value="ECO:0007669"/>
    <property type="project" value="UniProtKB-KW"/>
</dbReference>
<sequence length="379" mass="41980">MIELTEYETRTIQLSQDEAYELSSLTRGSADKTQQPRVVERLAPTGQAEVYDIQPGPYVGRFRLRSGRVVDISSRFAFRDLALLLGLGGKAALLRHDATSAQGGAGLMDLIALAFVREAERIAGQGLAKGYKQTMVARPPYAGVPAVTAHLNAHAGRADRLVTTTKRLTADIELNRLIASAHGKLCRITYQDKQLEARLRQLAPVFRNINAAEDGSRQLPMLPARYREIHDLARLVLDHRTTLPAGSGIAGVGVLFNMTKVWESYVGRWLRTHQPEAVVHSQYPISLVDIGPARRARADFVVELGGRPVAVYDAKYRPWKEWPNTAELYQLFTYASRLCVDHAALVYPGTEALNRQMTMGNVLMEAIAVPLEEWAVQDG</sequence>
<protein>
    <submittedName>
        <fullName evidence="1">5-methylcytosine-specific restriction endonuclease McrBC, regulatory subunit McrC</fullName>
    </submittedName>
</protein>
<dbReference type="PANTHER" id="PTHR38733">
    <property type="entry name" value="PROTEIN MCRC"/>
    <property type="match status" value="1"/>
</dbReference>
<dbReference type="PANTHER" id="PTHR38733:SF1">
    <property type="entry name" value="TYPE IV METHYL-DIRECTED RESTRICTION ENZYME ECOKMCRBC"/>
    <property type="match status" value="1"/>
</dbReference>
<dbReference type="EMBL" id="LT607733">
    <property type="protein sequence ID" value="SCG15660.1"/>
    <property type="molecule type" value="Genomic_DNA"/>
</dbReference>
<gene>
    <name evidence="1" type="ORF">GA0070610_1902</name>
</gene>
<dbReference type="RefSeq" id="WP_157747109.1">
    <property type="nucleotide sequence ID" value="NZ_JBFAAC010000029.1"/>
</dbReference>
<dbReference type="Proteomes" id="UP000198251">
    <property type="component" value="Chromosome I"/>
</dbReference>
<organism evidence="1 2">
    <name type="scientific">Micromonospora echinofusca</name>
    <dbReference type="NCBI Taxonomy" id="47858"/>
    <lineage>
        <taxon>Bacteria</taxon>
        <taxon>Bacillati</taxon>
        <taxon>Actinomycetota</taxon>
        <taxon>Actinomycetes</taxon>
        <taxon>Micromonosporales</taxon>
        <taxon>Micromonosporaceae</taxon>
        <taxon>Micromonospora</taxon>
    </lineage>
</organism>
<keyword evidence="1" id="KW-0540">Nuclease</keyword>
<dbReference type="Pfam" id="PF10117">
    <property type="entry name" value="McrBC"/>
    <property type="match status" value="1"/>
</dbReference>
<keyword evidence="1" id="KW-0378">Hydrolase</keyword>
<reference evidence="1 2" key="1">
    <citation type="submission" date="2016-06" db="EMBL/GenBank/DDBJ databases">
        <authorList>
            <person name="Kjaerup R.B."/>
            <person name="Dalgaard T.S."/>
            <person name="Juul-Madsen H.R."/>
        </authorList>
    </citation>
    <scope>NUCLEOTIDE SEQUENCE [LARGE SCALE GENOMIC DNA]</scope>
    <source>
        <strain evidence="1 2">DSM 43913</strain>
    </source>
</reference>
<evidence type="ECO:0000313" key="2">
    <source>
        <dbReference type="Proteomes" id="UP000198251"/>
    </source>
</evidence>
<dbReference type="GeneID" id="95801725"/>